<feature type="transmembrane region" description="Helical" evidence="5">
    <location>
        <begin position="33"/>
        <end position="55"/>
    </location>
</feature>
<reference evidence="7 8" key="1">
    <citation type="journal article" date="2005" name="Nucleic Acids Res.">
        <title>Genomic blueprint of Hahella chejuensis, a marine microbe producing an algicidal agent.</title>
        <authorList>
            <person name="Jeong H."/>
            <person name="Yim J.H."/>
            <person name="Lee C."/>
            <person name="Choi S.-H."/>
            <person name="Park Y.K."/>
            <person name="Yoon S.H."/>
            <person name="Hur C.-G."/>
            <person name="Kang H.-Y."/>
            <person name="Kim D."/>
            <person name="Lee H.H."/>
            <person name="Park K.H."/>
            <person name="Park S.-H."/>
            <person name="Park H.-S."/>
            <person name="Lee H.K."/>
            <person name="Oh T.K."/>
            <person name="Kim J.F."/>
        </authorList>
    </citation>
    <scope>NUCLEOTIDE SEQUENCE [LARGE SCALE GENOMIC DNA]</scope>
    <source>
        <strain evidence="7 8">KCTC 2396</strain>
    </source>
</reference>
<dbReference type="OrthoDB" id="9810556at2"/>
<dbReference type="PANTHER" id="PTHR32322:SF9">
    <property type="entry name" value="AMINO-ACID METABOLITE EFFLUX PUMP-RELATED"/>
    <property type="match status" value="1"/>
</dbReference>
<dbReference type="InterPro" id="IPR050638">
    <property type="entry name" value="AA-Vitamin_Transporters"/>
</dbReference>
<dbReference type="EMBL" id="CP000155">
    <property type="protein sequence ID" value="ABC31349.1"/>
    <property type="molecule type" value="Genomic_DNA"/>
</dbReference>
<dbReference type="AlphaFoldDB" id="Q2SDC5"/>
<sequence length="293" mass="31547">MEKKDLINLLALAGLWGASFLFMRIAAPEFGPVAMVQLRITIAALCLTPIMLIKYRRQLRWAHVPHYIFLGVSNSALPFVLLGFATLHVSAGFTSILNAAVPLWSAIIAALWLGDWLNRWQTVGLLIGFFGVSILIVSKGEFSLTGPTLAIMAALTATLSYGVSANYTKRFMTGVQPMVLAAASQIAAALALAPFTWSSMPQGDISTAAWTSVIVMGVFSTALAYIIFYGLLSRIGPTKTVTVTYLIPVFAMFWGYVVLDEPVTIYMLSGCLVVFAGTALTNSLIKPKLAAAQ</sequence>
<proteinExistence type="predicted"/>
<dbReference type="HOGENOM" id="CLU_033863_5_2_6"/>
<dbReference type="PANTHER" id="PTHR32322">
    <property type="entry name" value="INNER MEMBRANE TRANSPORTER"/>
    <property type="match status" value="1"/>
</dbReference>
<feature type="domain" description="EamA" evidence="6">
    <location>
        <begin position="9"/>
        <end position="136"/>
    </location>
</feature>
<feature type="transmembrane region" description="Helical" evidence="5">
    <location>
        <begin position="93"/>
        <end position="113"/>
    </location>
</feature>
<feature type="transmembrane region" description="Helical" evidence="5">
    <location>
        <begin position="265"/>
        <end position="285"/>
    </location>
</feature>
<gene>
    <name evidence="7" type="ordered locus">HCH_04650</name>
</gene>
<feature type="transmembrane region" description="Helical" evidence="5">
    <location>
        <begin position="149"/>
        <end position="167"/>
    </location>
</feature>
<name>Q2SDC5_HAHCH</name>
<comment type="subcellular location">
    <subcellularLocation>
        <location evidence="1">Membrane</location>
        <topology evidence="1">Multi-pass membrane protein</topology>
    </subcellularLocation>
</comment>
<feature type="domain" description="EamA" evidence="6">
    <location>
        <begin position="149"/>
        <end position="282"/>
    </location>
</feature>
<evidence type="ECO:0000256" key="1">
    <source>
        <dbReference type="ARBA" id="ARBA00004141"/>
    </source>
</evidence>
<evidence type="ECO:0000256" key="5">
    <source>
        <dbReference type="SAM" id="Phobius"/>
    </source>
</evidence>
<organism evidence="7 8">
    <name type="scientific">Hahella chejuensis (strain KCTC 2396)</name>
    <dbReference type="NCBI Taxonomy" id="349521"/>
    <lineage>
        <taxon>Bacteria</taxon>
        <taxon>Pseudomonadati</taxon>
        <taxon>Pseudomonadota</taxon>
        <taxon>Gammaproteobacteria</taxon>
        <taxon>Oceanospirillales</taxon>
        <taxon>Hahellaceae</taxon>
        <taxon>Hahella</taxon>
    </lineage>
</organism>
<evidence type="ECO:0000256" key="4">
    <source>
        <dbReference type="ARBA" id="ARBA00023136"/>
    </source>
</evidence>
<dbReference type="eggNOG" id="COG0697">
    <property type="taxonomic scope" value="Bacteria"/>
</dbReference>
<evidence type="ECO:0000256" key="3">
    <source>
        <dbReference type="ARBA" id="ARBA00022989"/>
    </source>
</evidence>
<feature type="transmembrane region" description="Helical" evidence="5">
    <location>
        <begin position="120"/>
        <end position="137"/>
    </location>
</feature>
<feature type="transmembrane region" description="Helical" evidence="5">
    <location>
        <begin position="243"/>
        <end position="259"/>
    </location>
</feature>
<dbReference type="Proteomes" id="UP000000238">
    <property type="component" value="Chromosome"/>
</dbReference>
<feature type="transmembrane region" description="Helical" evidence="5">
    <location>
        <begin position="67"/>
        <end position="87"/>
    </location>
</feature>
<dbReference type="Pfam" id="PF00892">
    <property type="entry name" value="EamA"/>
    <property type="match status" value="2"/>
</dbReference>
<feature type="transmembrane region" description="Helical" evidence="5">
    <location>
        <begin position="7"/>
        <end position="27"/>
    </location>
</feature>
<dbReference type="STRING" id="349521.HCH_04650"/>
<keyword evidence="3 5" id="KW-1133">Transmembrane helix</keyword>
<feature type="transmembrane region" description="Helical" evidence="5">
    <location>
        <begin position="209"/>
        <end position="231"/>
    </location>
</feature>
<keyword evidence="8" id="KW-1185">Reference proteome</keyword>
<dbReference type="KEGG" id="hch:HCH_04650"/>
<keyword evidence="4 5" id="KW-0472">Membrane</keyword>
<evidence type="ECO:0000313" key="7">
    <source>
        <dbReference type="EMBL" id="ABC31349.1"/>
    </source>
</evidence>
<dbReference type="InterPro" id="IPR000620">
    <property type="entry name" value="EamA_dom"/>
</dbReference>
<dbReference type="RefSeq" id="WP_011398414.1">
    <property type="nucleotide sequence ID" value="NC_007645.1"/>
</dbReference>
<evidence type="ECO:0000259" key="6">
    <source>
        <dbReference type="Pfam" id="PF00892"/>
    </source>
</evidence>
<feature type="transmembrane region" description="Helical" evidence="5">
    <location>
        <begin position="179"/>
        <end position="197"/>
    </location>
</feature>
<accession>Q2SDC5</accession>
<keyword evidence="2 5" id="KW-0812">Transmembrane</keyword>
<dbReference type="InterPro" id="IPR037185">
    <property type="entry name" value="EmrE-like"/>
</dbReference>
<protein>
    <submittedName>
        <fullName evidence="7">Permease of the drug/metabolite transporter (DMT) superfamily</fullName>
    </submittedName>
</protein>
<dbReference type="SUPFAM" id="SSF103481">
    <property type="entry name" value="Multidrug resistance efflux transporter EmrE"/>
    <property type="match status" value="2"/>
</dbReference>
<dbReference type="GO" id="GO:0016020">
    <property type="term" value="C:membrane"/>
    <property type="evidence" value="ECO:0007669"/>
    <property type="project" value="UniProtKB-SubCell"/>
</dbReference>
<evidence type="ECO:0000313" key="8">
    <source>
        <dbReference type="Proteomes" id="UP000000238"/>
    </source>
</evidence>
<evidence type="ECO:0000256" key="2">
    <source>
        <dbReference type="ARBA" id="ARBA00022692"/>
    </source>
</evidence>